<dbReference type="GO" id="GO:0005615">
    <property type="term" value="C:extracellular space"/>
    <property type="evidence" value="ECO:0007669"/>
    <property type="project" value="TreeGrafter"/>
</dbReference>
<accession>A0A9N9WBP3</accession>
<keyword evidence="8" id="KW-1185">Reference proteome</keyword>
<evidence type="ECO:0000313" key="7">
    <source>
        <dbReference type="EMBL" id="CAG9785511.1"/>
    </source>
</evidence>
<dbReference type="GO" id="GO:0016042">
    <property type="term" value="P:lipid catabolic process"/>
    <property type="evidence" value="ECO:0007669"/>
    <property type="project" value="TreeGrafter"/>
</dbReference>
<evidence type="ECO:0000256" key="5">
    <source>
        <dbReference type="SAM" id="SignalP"/>
    </source>
</evidence>
<feature type="domain" description="Lipase" evidence="6">
    <location>
        <begin position="57"/>
        <end position="335"/>
    </location>
</feature>
<dbReference type="Proteomes" id="UP001153714">
    <property type="component" value="Chromosome 14"/>
</dbReference>
<feature type="signal peptide" evidence="5">
    <location>
        <begin position="1"/>
        <end position="19"/>
    </location>
</feature>
<protein>
    <recommendedName>
        <fullName evidence="6">Lipase domain-containing protein</fullName>
    </recommendedName>
</protein>
<evidence type="ECO:0000256" key="4">
    <source>
        <dbReference type="RuleBase" id="RU004262"/>
    </source>
</evidence>
<evidence type="ECO:0000259" key="6">
    <source>
        <dbReference type="Pfam" id="PF00151"/>
    </source>
</evidence>
<evidence type="ECO:0000256" key="2">
    <source>
        <dbReference type="ARBA" id="ARBA00010701"/>
    </source>
</evidence>
<dbReference type="InterPro" id="IPR033906">
    <property type="entry name" value="Lipase_N"/>
</dbReference>
<dbReference type="AlphaFoldDB" id="A0A9N9WBP3"/>
<comment type="subcellular location">
    <subcellularLocation>
        <location evidence="1">Secreted</location>
    </subcellularLocation>
</comment>
<dbReference type="EMBL" id="OU893345">
    <property type="protein sequence ID" value="CAG9785511.1"/>
    <property type="molecule type" value="Genomic_DNA"/>
</dbReference>
<dbReference type="GO" id="GO:0016298">
    <property type="term" value="F:lipase activity"/>
    <property type="evidence" value="ECO:0007669"/>
    <property type="project" value="InterPro"/>
</dbReference>
<dbReference type="InterPro" id="IPR000734">
    <property type="entry name" value="TAG_lipase"/>
</dbReference>
<dbReference type="CDD" id="cd00707">
    <property type="entry name" value="Pancreat_lipase_like"/>
    <property type="match status" value="1"/>
</dbReference>
<name>A0A9N9WBP3_9NEOP</name>
<dbReference type="InterPro" id="IPR013818">
    <property type="entry name" value="Lipase"/>
</dbReference>
<organism evidence="7 8">
    <name type="scientific">Diatraea saccharalis</name>
    <name type="common">sugarcane borer</name>
    <dbReference type="NCBI Taxonomy" id="40085"/>
    <lineage>
        <taxon>Eukaryota</taxon>
        <taxon>Metazoa</taxon>
        <taxon>Ecdysozoa</taxon>
        <taxon>Arthropoda</taxon>
        <taxon>Hexapoda</taxon>
        <taxon>Insecta</taxon>
        <taxon>Pterygota</taxon>
        <taxon>Neoptera</taxon>
        <taxon>Endopterygota</taxon>
        <taxon>Lepidoptera</taxon>
        <taxon>Glossata</taxon>
        <taxon>Ditrysia</taxon>
        <taxon>Pyraloidea</taxon>
        <taxon>Crambidae</taxon>
        <taxon>Crambinae</taxon>
        <taxon>Diatraea</taxon>
    </lineage>
</organism>
<dbReference type="PANTHER" id="PTHR11610">
    <property type="entry name" value="LIPASE"/>
    <property type="match status" value="1"/>
</dbReference>
<dbReference type="OrthoDB" id="199913at2759"/>
<dbReference type="Gene3D" id="3.40.50.1820">
    <property type="entry name" value="alpha/beta hydrolase"/>
    <property type="match status" value="1"/>
</dbReference>
<gene>
    <name evidence="7" type="ORF">DIATSA_LOCUS3539</name>
</gene>
<dbReference type="PRINTS" id="PR00821">
    <property type="entry name" value="TAGLIPASE"/>
</dbReference>
<dbReference type="SUPFAM" id="SSF53474">
    <property type="entry name" value="alpha/beta-Hydrolases"/>
    <property type="match status" value="1"/>
</dbReference>
<reference evidence="7" key="1">
    <citation type="submission" date="2021-12" db="EMBL/GenBank/DDBJ databases">
        <authorList>
            <person name="King R."/>
        </authorList>
    </citation>
    <scope>NUCLEOTIDE SEQUENCE</scope>
</reference>
<evidence type="ECO:0000256" key="1">
    <source>
        <dbReference type="ARBA" id="ARBA00004613"/>
    </source>
</evidence>
<evidence type="ECO:0000313" key="8">
    <source>
        <dbReference type="Proteomes" id="UP001153714"/>
    </source>
</evidence>
<proteinExistence type="inferred from homology"/>
<comment type="similarity">
    <text evidence="2 4">Belongs to the AB hydrolase superfamily. Lipase family.</text>
</comment>
<dbReference type="Pfam" id="PF00151">
    <property type="entry name" value="Lipase"/>
    <property type="match status" value="1"/>
</dbReference>
<reference evidence="7" key="2">
    <citation type="submission" date="2022-10" db="EMBL/GenBank/DDBJ databases">
        <authorList>
            <consortium name="ENA_rothamsted_submissions"/>
            <consortium name="culmorum"/>
            <person name="King R."/>
        </authorList>
    </citation>
    <scope>NUCLEOTIDE SEQUENCE</scope>
</reference>
<sequence>MNLEWIKWIFLFLGAYSYASEYHNEFGPDYGTKWLLFVDDNGETHEMNFSVLPLDTRSLLLGDVYFYLYTRQNMENRELLSLPEDGSPIQSKYFNESNDIRVVTHGWMSKETTEWLQSIKNRFIQTADINVITVDWHEISQNPFYPWAALCTRYVGKRTSKLLGTLSDTFNLNNSHIHLIGHSLGAHVMGYVGNFSKQRIQRITARPMFELPMMAENHRLEKSDAQFVDIIHTCAGVYGYKFSHGHADFYPNNGKPCQPGCGGGQNIIEGCSHGRSHQFFLESINSDIPFLAYPCESWDDFAQGKCKSNATPMGYLASPTNWGEFYLHTKNESTFATGE</sequence>
<dbReference type="InterPro" id="IPR029058">
    <property type="entry name" value="AB_hydrolase_fold"/>
</dbReference>
<dbReference type="PANTHER" id="PTHR11610:SF190">
    <property type="entry name" value="VITELLOGENIN-3-LIKE PROTEIN"/>
    <property type="match status" value="1"/>
</dbReference>
<feature type="chain" id="PRO_5040423781" description="Lipase domain-containing protein" evidence="5">
    <location>
        <begin position="20"/>
        <end position="339"/>
    </location>
</feature>
<keyword evidence="5" id="KW-0732">Signal</keyword>
<keyword evidence="3" id="KW-0964">Secreted</keyword>
<evidence type="ECO:0000256" key="3">
    <source>
        <dbReference type="ARBA" id="ARBA00022525"/>
    </source>
</evidence>